<protein>
    <submittedName>
        <fullName evidence="1">Uncharacterized protein</fullName>
    </submittedName>
</protein>
<comment type="caution">
    <text evidence="1">The sequence shown here is derived from an EMBL/GenBank/DDBJ whole genome shotgun (WGS) entry which is preliminary data.</text>
</comment>
<dbReference type="Proteomes" id="UP001148838">
    <property type="component" value="Unassembled WGS sequence"/>
</dbReference>
<dbReference type="InterPro" id="IPR012337">
    <property type="entry name" value="RNaseH-like_sf"/>
</dbReference>
<accession>A0ABQ8T777</accession>
<evidence type="ECO:0000313" key="1">
    <source>
        <dbReference type="EMBL" id="KAJ4441740.1"/>
    </source>
</evidence>
<evidence type="ECO:0000313" key="2">
    <source>
        <dbReference type="Proteomes" id="UP001148838"/>
    </source>
</evidence>
<gene>
    <name evidence="1" type="ORF">ANN_11598</name>
</gene>
<sequence length="212" mass="24952">MAVHRAAAHRYASGEDKMYAPYFNIRRIIGTKKQILMQTQDDRLKCHQTTDIIQVLKRYAIQDRVEERFLGFFDVSKNKSAERLPSIIMDNFKSWKVENRLVCQTYDGVFRPLSTCNIHQMNLALMNGSKHIKQIKLFICDLIMFHTFFSKSTNRSEFLREQGFKLSRHNDTRWNYHSRAAATVRSHFSELRQAAEHVIDDDDWDPVSVSYA</sequence>
<reference evidence="1 2" key="1">
    <citation type="journal article" date="2022" name="Allergy">
        <title>Genome assembly and annotation of Periplaneta americana reveal a comprehensive cockroach allergen profile.</title>
        <authorList>
            <person name="Wang L."/>
            <person name="Xiong Q."/>
            <person name="Saelim N."/>
            <person name="Wang L."/>
            <person name="Nong W."/>
            <person name="Wan A.T."/>
            <person name="Shi M."/>
            <person name="Liu X."/>
            <person name="Cao Q."/>
            <person name="Hui J.H.L."/>
            <person name="Sookrung N."/>
            <person name="Leung T.F."/>
            <person name="Tungtrongchitr A."/>
            <person name="Tsui S.K.W."/>
        </authorList>
    </citation>
    <scope>NUCLEOTIDE SEQUENCE [LARGE SCALE GENOMIC DNA]</scope>
    <source>
        <strain evidence="1">PWHHKU_190912</strain>
    </source>
</reference>
<name>A0ABQ8T777_PERAM</name>
<dbReference type="EMBL" id="JAJSOF020000015">
    <property type="protein sequence ID" value="KAJ4441740.1"/>
    <property type="molecule type" value="Genomic_DNA"/>
</dbReference>
<proteinExistence type="predicted"/>
<dbReference type="SUPFAM" id="SSF53098">
    <property type="entry name" value="Ribonuclease H-like"/>
    <property type="match status" value="1"/>
</dbReference>
<keyword evidence="2" id="KW-1185">Reference proteome</keyword>
<organism evidence="1 2">
    <name type="scientific">Periplaneta americana</name>
    <name type="common">American cockroach</name>
    <name type="synonym">Blatta americana</name>
    <dbReference type="NCBI Taxonomy" id="6978"/>
    <lineage>
        <taxon>Eukaryota</taxon>
        <taxon>Metazoa</taxon>
        <taxon>Ecdysozoa</taxon>
        <taxon>Arthropoda</taxon>
        <taxon>Hexapoda</taxon>
        <taxon>Insecta</taxon>
        <taxon>Pterygota</taxon>
        <taxon>Neoptera</taxon>
        <taxon>Polyneoptera</taxon>
        <taxon>Dictyoptera</taxon>
        <taxon>Blattodea</taxon>
        <taxon>Blattoidea</taxon>
        <taxon>Blattidae</taxon>
        <taxon>Blattinae</taxon>
        <taxon>Periplaneta</taxon>
    </lineage>
</organism>